<dbReference type="EMBL" id="JBGBZA010000002">
    <property type="protein sequence ID" value="MEY9313695.1"/>
    <property type="molecule type" value="Genomic_DNA"/>
</dbReference>
<reference evidence="8 10" key="2">
    <citation type="submission" date="2024-07" db="EMBL/GenBank/DDBJ databases">
        <title>Genomic Encyclopedia of Type Strains, Phase V (KMG-V): Genome sequencing to study the core and pangenomes of soil and plant-associated prokaryotes.</title>
        <authorList>
            <person name="Whitman W."/>
        </authorList>
    </citation>
    <scope>NUCLEOTIDE SEQUENCE [LARGE SCALE GENOMIC DNA]</scope>
    <source>
        <strain evidence="8 10">USDA 415</strain>
    </source>
</reference>
<dbReference type="GO" id="GO:0020037">
    <property type="term" value="F:heme binding"/>
    <property type="evidence" value="ECO:0007669"/>
    <property type="project" value="InterPro"/>
</dbReference>
<dbReference type="InterPro" id="IPR009056">
    <property type="entry name" value="Cyt_c-like_dom"/>
</dbReference>
<dbReference type="Proteomes" id="UP001565471">
    <property type="component" value="Unassembled WGS sequence"/>
</dbReference>
<accession>A0A1E3EGH8</accession>
<organism evidence="7 9">
    <name type="scientific">Bradyrhizobium elkanii</name>
    <dbReference type="NCBI Taxonomy" id="29448"/>
    <lineage>
        <taxon>Bacteria</taxon>
        <taxon>Pseudomonadati</taxon>
        <taxon>Pseudomonadota</taxon>
        <taxon>Alphaproteobacteria</taxon>
        <taxon>Hyphomicrobiales</taxon>
        <taxon>Nitrobacteraceae</taxon>
        <taxon>Bradyrhizobium</taxon>
    </lineage>
</organism>
<evidence type="ECO:0000313" key="7">
    <source>
        <dbReference type="EMBL" id="MBP1291549.1"/>
    </source>
</evidence>
<comment type="caution">
    <text evidence="7">The sequence shown here is derived from an EMBL/GenBank/DDBJ whole genome shotgun (WGS) entry which is preliminary data.</text>
</comment>
<proteinExistence type="predicted"/>
<evidence type="ECO:0000256" key="1">
    <source>
        <dbReference type="ARBA" id="ARBA00022617"/>
    </source>
</evidence>
<dbReference type="PROSITE" id="PS51007">
    <property type="entry name" value="CYTC"/>
    <property type="match status" value="1"/>
</dbReference>
<dbReference type="Gene3D" id="1.10.760.10">
    <property type="entry name" value="Cytochrome c-like domain"/>
    <property type="match status" value="1"/>
</dbReference>
<dbReference type="AlphaFoldDB" id="A0A1E3EGH8"/>
<keyword evidence="5" id="KW-0732">Signal</keyword>
<reference evidence="7" key="1">
    <citation type="submission" date="2021-02" db="EMBL/GenBank/DDBJ databases">
        <title>Genomic Encyclopedia of Type Strains, Phase IV (KMG-V): Genome sequencing to study the core and pangenomes of soil and plant-associated prokaryotes.</title>
        <authorList>
            <person name="Whitman W."/>
        </authorList>
    </citation>
    <scope>NUCLEOTIDE SEQUENCE</scope>
    <source>
        <strain evidence="7">USDA 406</strain>
    </source>
</reference>
<dbReference type="GO" id="GO:0046872">
    <property type="term" value="F:metal ion binding"/>
    <property type="evidence" value="ECO:0007669"/>
    <property type="project" value="UniProtKB-KW"/>
</dbReference>
<dbReference type="RefSeq" id="WP_016843298.1">
    <property type="nucleotide sequence ID" value="NZ_BJNL01000018.1"/>
</dbReference>
<evidence type="ECO:0000313" key="10">
    <source>
        <dbReference type="Proteomes" id="UP001565471"/>
    </source>
</evidence>
<feature type="domain" description="Cytochrome c" evidence="6">
    <location>
        <begin position="32"/>
        <end position="114"/>
    </location>
</feature>
<dbReference type="GeneID" id="92957932"/>
<dbReference type="GO" id="GO:0009055">
    <property type="term" value="F:electron transfer activity"/>
    <property type="evidence" value="ECO:0007669"/>
    <property type="project" value="InterPro"/>
</dbReference>
<name>A0A1E3EGH8_BRAEL</name>
<evidence type="ECO:0000313" key="9">
    <source>
        <dbReference type="Proteomes" id="UP000673383"/>
    </source>
</evidence>
<evidence type="ECO:0000259" key="6">
    <source>
        <dbReference type="PROSITE" id="PS51007"/>
    </source>
</evidence>
<keyword evidence="1 4" id="KW-0349">Heme</keyword>
<feature type="signal peptide" evidence="5">
    <location>
        <begin position="1"/>
        <end position="29"/>
    </location>
</feature>
<sequence>MRQNSGTTAMTRSLLVLTICLFSSTMAQARAEEQRHGKEMLQKLCAGCHSIGRTGNSPNRLAPPFRTFSETKLYDSDFLQRLQDGYSSIHPSMPTFRFSREDAEEVVSYMKSIQEPPKSK</sequence>
<gene>
    <name evidence="8" type="ORF">ABIF29_000494</name>
    <name evidence="7" type="ORF">JOH49_001302</name>
</gene>
<keyword evidence="3 4" id="KW-0408">Iron</keyword>
<dbReference type="OrthoDB" id="7363829at2"/>
<keyword evidence="10" id="KW-1185">Reference proteome</keyword>
<evidence type="ECO:0000313" key="8">
    <source>
        <dbReference type="EMBL" id="MEY9313695.1"/>
    </source>
</evidence>
<dbReference type="InterPro" id="IPR036909">
    <property type="entry name" value="Cyt_c-like_dom_sf"/>
</dbReference>
<dbReference type="EMBL" id="JAFICZ010000001">
    <property type="protein sequence ID" value="MBP1291549.1"/>
    <property type="molecule type" value="Genomic_DNA"/>
</dbReference>
<dbReference type="SUPFAM" id="SSF46626">
    <property type="entry name" value="Cytochrome c"/>
    <property type="match status" value="1"/>
</dbReference>
<evidence type="ECO:0000256" key="3">
    <source>
        <dbReference type="ARBA" id="ARBA00023004"/>
    </source>
</evidence>
<feature type="chain" id="PRO_5010469400" evidence="5">
    <location>
        <begin position="30"/>
        <end position="120"/>
    </location>
</feature>
<protein>
    <submittedName>
        <fullName evidence="7">Mono/diheme cytochrome c family protein</fullName>
    </submittedName>
</protein>
<dbReference type="Pfam" id="PF00034">
    <property type="entry name" value="Cytochrom_C"/>
    <property type="match status" value="1"/>
</dbReference>
<keyword evidence="2 4" id="KW-0479">Metal-binding</keyword>
<evidence type="ECO:0000256" key="5">
    <source>
        <dbReference type="SAM" id="SignalP"/>
    </source>
</evidence>
<evidence type="ECO:0000256" key="4">
    <source>
        <dbReference type="PROSITE-ProRule" id="PRU00433"/>
    </source>
</evidence>
<dbReference type="Proteomes" id="UP000673383">
    <property type="component" value="Unassembled WGS sequence"/>
</dbReference>
<evidence type="ECO:0000256" key="2">
    <source>
        <dbReference type="ARBA" id="ARBA00022723"/>
    </source>
</evidence>